<dbReference type="Pfam" id="PF08486">
    <property type="entry name" value="SpoIID"/>
    <property type="match status" value="1"/>
</dbReference>
<organism evidence="3 4">
    <name type="scientific">Phormidesmis priestleyi ULC007</name>
    <dbReference type="NCBI Taxonomy" id="1920490"/>
    <lineage>
        <taxon>Bacteria</taxon>
        <taxon>Bacillati</taxon>
        <taxon>Cyanobacteriota</taxon>
        <taxon>Cyanophyceae</taxon>
        <taxon>Leptolyngbyales</taxon>
        <taxon>Leptolyngbyaceae</taxon>
        <taxon>Phormidesmis</taxon>
    </lineage>
</organism>
<dbReference type="Proteomes" id="UP000238634">
    <property type="component" value="Unassembled WGS sequence"/>
</dbReference>
<gene>
    <name evidence="3" type="ORF">C7B65_19395</name>
</gene>
<dbReference type="AlphaFoldDB" id="A0A2T1D9R9"/>
<dbReference type="RefSeq" id="WP_073074097.1">
    <property type="nucleotide sequence ID" value="NZ_MPPI01000029.1"/>
</dbReference>
<dbReference type="InterPro" id="IPR013693">
    <property type="entry name" value="SpoIID/LytB_N"/>
</dbReference>
<evidence type="ECO:0000256" key="1">
    <source>
        <dbReference type="SAM" id="MobiDB-lite"/>
    </source>
</evidence>
<dbReference type="InterPro" id="IPR013486">
    <property type="entry name" value="SpoIID/LytB"/>
</dbReference>
<feature type="compositionally biased region" description="Low complexity" evidence="1">
    <location>
        <begin position="39"/>
        <end position="76"/>
    </location>
</feature>
<evidence type="ECO:0000259" key="2">
    <source>
        <dbReference type="Pfam" id="PF08486"/>
    </source>
</evidence>
<feature type="domain" description="Sporulation stage II protein D amidase enhancer LytB N-terminal" evidence="2">
    <location>
        <begin position="200"/>
        <end position="290"/>
    </location>
</feature>
<reference evidence="3 4" key="1">
    <citation type="submission" date="2018-02" db="EMBL/GenBank/DDBJ databases">
        <authorList>
            <person name="Cohen D.B."/>
            <person name="Kent A.D."/>
        </authorList>
    </citation>
    <scope>NUCLEOTIDE SEQUENCE [LARGE SCALE GENOMIC DNA]</scope>
    <source>
        <strain evidence="3 4">ULC007</strain>
    </source>
</reference>
<keyword evidence="4" id="KW-1185">Reference proteome</keyword>
<dbReference type="OrthoDB" id="9794671at2"/>
<proteinExistence type="predicted"/>
<dbReference type="GO" id="GO:0030435">
    <property type="term" value="P:sporulation resulting in formation of a cellular spore"/>
    <property type="evidence" value="ECO:0007669"/>
    <property type="project" value="InterPro"/>
</dbReference>
<sequence>MAQQQILKWFQQRPWLLLPLLGLIPLAGLALNQHPEQPAPQASQTTTAPSPTASVPLPSAAKSPKPKASTSPKPIAVSPIPVNPATFTKEQAAINQRAKAAFAASAATVDSFIEMQIGIAIGVSSATIGSSAGADLIDEKGRSLHQLSAGKAYTAQAGGSGLDLGSWQLPALVWVEPAEGGVLYLGDKPYRGKFLLAAQKGRVWVVNYVNLRHYLSSVVASEVSPSWHMNALKAQSVAARSYALTYYFKPANSLYQMGADEYYQVYSGLAKEADRTQQAVDATAGEFVSYRGGIVESLYAASDDIVAEAFQGKGMSQLGALNLAEHGYSHHQILANYYPKTGVARIEQDHE</sequence>
<dbReference type="EMBL" id="PVWG01000031">
    <property type="protein sequence ID" value="PSB17194.1"/>
    <property type="molecule type" value="Genomic_DNA"/>
</dbReference>
<feature type="region of interest" description="Disordered" evidence="1">
    <location>
        <begin position="35"/>
        <end position="79"/>
    </location>
</feature>
<protein>
    <submittedName>
        <fullName evidence="3">SpoIID/LytB domain-containing protein</fullName>
    </submittedName>
</protein>
<dbReference type="STRING" id="1920490.GCA_001895925_05210"/>
<evidence type="ECO:0000313" key="3">
    <source>
        <dbReference type="EMBL" id="PSB17194.1"/>
    </source>
</evidence>
<reference evidence="3 4" key="2">
    <citation type="submission" date="2018-03" db="EMBL/GenBank/DDBJ databases">
        <title>The ancient ancestry and fast evolution of plastids.</title>
        <authorList>
            <person name="Moore K.R."/>
            <person name="Magnabosco C."/>
            <person name="Momper L."/>
            <person name="Gold D.A."/>
            <person name="Bosak T."/>
            <person name="Fournier G.P."/>
        </authorList>
    </citation>
    <scope>NUCLEOTIDE SEQUENCE [LARGE SCALE GENOMIC DNA]</scope>
    <source>
        <strain evidence="3 4">ULC007</strain>
    </source>
</reference>
<name>A0A2T1D9R9_9CYAN</name>
<accession>A0A2T1D9R9</accession>
<comment type="caution">
    <text evidence="3">The sequence shown here is derived from an EMBL/GenBank/DDBJ whole genome shotgun (WGS) entry which is preliminary data.</text>
</comment>
<evidence type="ECO:0000313" key="4">
    <source>
        <dbReference type="Proteomes" id="UP000238634"/>
    </source>
</evidence>
<dbReference type="NCBIfam" id="TIGR02669">
    <property type="entry name" value="SpoIID_LytB"/>
    <property type="match status" value="1"/>
</dbReference>